<accession>A0A9X4QZG5</accession>
<organism evidence="2 3">
    <name type="scientific">Staphylococcus equorum</name>
    <dbReference type="NCBI Taxonomy" id="246432"/>
    <lineage>
        <taxon>Bacteria</taxon>
        <taxon>Bacillati</taxon>
        <taxon>Bacillota</taxon>
        <taxon>Bacilli</taxon>
        <taxon>Bacillales</taxon>
        <taxon>Staphylococcaceae</taxon>
        <taxon>Staphylococcus</taxon>
    </lineage>
</organism>
<dbReference type="Gene3D" id="3.40.630.30">
    <property type="match status" value="1"/>
</dbReference>
<proteinExistence type="predicted"/>
<dbReference type="Proteomes" id="UP001152302">
    <property type="component" value="Unassembled WGS sequence"/>
</dbReference>
<dbReference type="AlphaFoldDB" id="A0A9X4QZG5"/>
<name>A0A9X4QZG5_9STAP</name>
<dbReference type="Pfam" id="PF00583">
    <property type="entry name" value="Acetyltransf_1"/>
    <property type="match status" value="1"/>
</dbReference>
<dbReference type="CDD" id="cd04301">
    <property type="entry name" value="NAT_SF"/>
    <property type="match status" value="1"/>
</dbReference>
<dbReference type="SUPFAM" id="SSF55729">
    <property type="entry name" value="Acyl-CoA N-acyltransferases (Nat)"/>
    <property type="match status" value="1"/>
</dbReference>
<sequence>MQIYLSTLTENDYDTSLETIKSAFEDGVESKHDEQELVVKLRETLEYNYELEVVAKNDDGEVIGHIMLSEIQILNEETSFTALALAPLSVLTAYRNMGLGKALVQAAEERAKAQGYTTIIVFGAPEYYSKLGYEESEQYNIYSPFDLPSKKFMVKFLWEQLTEQPNGTVVYPEFFN</sequence>
<reference evidence="2" key="1">
    <citation type="submission" date="2022-05" db="EMBL/GenBank/DDBJ databases">
        <title>Comparative genomics of Staphylococcus equorum isolates.</title>
        <authorList>
            <person name="Luelf R.H."/>
        </authorList>
    </citation>
    <scope>NUCLEOTIDE SEQUENCE</scope>
    <source>
        <strain evidence="2">TMW 2.2343</strain>
    </source>
</reference>
<dbReference type="RefSeq" id="WP_277580545.1">
    <property type="nucleotide sequence ID" value="NZ_JAMBPV010000001.1"/>
</dbReference>
<dbReference type="GO" id="GO:0016747">
    <property type="term" value="F:acyltransferase activity, transferring groups other than amino-acyl groups"/>
    <property type="evidence" value="ECO:0007669"/>
    <property type="project" value="InterPro"/>
</dbReference>
<dbReference type="InterPro" id="IPR000182">
    <property type="entry name" value="GNAT_dom"/>
</dbReference>
<protein>
    <submittedName>
        <fullName evidence="2">N-acetyltransferase</fullName>
    </submittedName>
</protein>
<comment type="caution">
    <text evidence="2">The sequence shown here is derived from an EMBL/GenBank/DDBJ whole genome shotgun (WGS) entry which is preliminary data.</text>
</comment>
<feature type="domain" description="N-acetyltransferase" evidence="1">
    <location>
        <begin position="3"/>
        <end position="154"/>
    </location>
</feature>
<gene>
    <name evidence="2" type="ORF">M4L21_00020</name>
</gene>
<dbReference type="PROSITE" id="PS51186">
    <property type="entry name" value="GNAT"/>
    <property type="match status" value="1"/>
</dbReference>
<dbReference type="InterPro" id="IPR016181">
    <property type="entry name" value="Acyl_CoA_acyltransferase"/>
</dbReference>
<evidence type="ECO:0000313" key="2">
    <source>
        <dbReference type="EMBL" id="MDG0857697.1"/>
    </source>
</evidence>
<dbReference type="EMBL" id="JAMBPX010000001">
    <property type="protein sequence ID" value="MDG0857697.1"/>
    <property type="molecule type" value="Genomic_DNA"/>
</dbReference>
<evidence type="ECO:0000313" key="3">
    <source>
        <dbReference type="Proteomes" id="UP001152302"/>
    </source>
</evidence>
<evidence type="ECO:0000259" key="1">
    <source>
        <dbReference type="PROSITE" id="PS51186"/>
    </source>
</evidence>